<feature type="region of interest" description="Disordered" evidence="6">
    <location>
        <begin position="454"/>
        <end position="526"/>
    </location>
</feature>
<dbReference type="GO" id="GO:0042254">
    <property type="term" value="P:ribosome biogenesis"/>
    <property type="evidence" value="ECO:0007669"/>
    <property type="project" value="UniProtKB-KW"/>
</dbReference>
<evidence type="ECO:0000256" key="3">
    <source>
        <dbReference type="ARBA" id="ARBA00022517"/>
    </source>
</evidence>
<dbReference type="SMART" id="SM00931">
    <property type="entry name" value="NOSIC"/>
    <property type="match status" value="1"/>
</dbReference>
<feature type="domain" description="Nop" evidence="7">
    <location>
        <begin position="280"/>
        <end position="398"/>
    </location>
</feature>
<evidence type="ECO:0000256" key="2">
    <source>
        <dbReference type="ARBA" id="ARBA00009211"/>
    </source>
</evidence>
<dbReference type="Gene3D" id="1.10.287.4070">
    <property type="match status" value="1"/>
</dbReference>
<dbReference type="PANTHER" id="PTHR10894:SF1">
    <property type="entry name" value="NUCLEOLAR PROTEIN 58"/>
    <property type="match status" value="1"/>
</dbReference>
<dbReference type="PROSITE" id="PS51358">
    <property type="entry name" value="NOP"/>
    <property type="match status" value="1"/>
</dbReference>
<feature type="region of interest" description="Disordered" evidence="6">
    <location>
        <begin position="763"/>
        <end position="805"/>
    </location>
</feature>
<feature type="region of interest" description="Disordered" evidence="6">
    <location>
        <begin position="601"/>
        <end position="622"/>
    </location>
</feature>
<dbReference type="OrthoDB" id="6780543at2759"/>
<keyword evidence="4" id="KW-0539">Nucleus</keyword>
<evidence type="ECO:0000256" key="5">
    <source>
        <dbReference type="ARBA" id="ARBA00058481"/>
    </source>
</evidence>
<dbReference type="SUPFAM" id="SSF89124">
    <property type="entry name" value="Nop domain"/>
    <property type="match status" value="1"/>
</dbReference>
<keyword evidence="9" id="KW-1185">Reference proteome</keyword>
<dbReference type="FunFam" id="1.10.287.4070:FF:000001">
    <property type="entry name" value="Probable Nucleolar protein 58"/>
    <property type="match status" value="1"/>
</dbReference>
<keyword evidence="3" id="KW-0690">Ribosome biogenesis</keyword>
<dbReference type="GO" id="GO:0030515">
    <property type="term" value="F:snoRNA binding"/>
    <property type="evidence" value="ECO:0007669"/>
    <property type="project" value="InterPro"/>
</dbReference>
<comment type="similarity">
    <text evidence="2">Belongs to the NOP5/NOP56 family.</text>
</comment>
<feature type="compositionally biased region" description="Basic and acidic residues" evidence="6">
    <location>
        <begin position="770"/>
        <end position="805"/>
    </location>
</feature>
<dbReference type="InterPro" id="IPR045056">
    <property type="entry name" value="Nop56/Nop58"/>
</dbReference>
<dbReference type="InterPro" id="IPR004252">
    <property type="entry name" value="Probable_transposase_24"/>
</dbReference>
<dbReference type="Gene3D" id="1.10.246.90">
    <property type="entry name" value="Nop domain"/>
    <property type="match status" value="1"/>
</dbReference>
<evidence type="ECO:0000256" key="1">
    <source>
        <dbReference type="ARBA" id="ARBA00004604"/>
    </source>
</evidence>
<dbReference type="Pfam" id="PF01798">
    <property type="entry name" value="Nop"/>
    <property type="match status" value="1"/>
</dbReference>
<dbReference type="AlphaFoldDB" id="A0A5N6PK61"/>
<dbReference type="InterPro" id="IPR002687">
    <property type="entry name" value="Nop_dom"/>
</dbReference>
<evidence type="ECO:0000313" key="8">
    <source>
        <dbReference type="EMBL" id="KAD6455120.1"/>
    </source>
</evidence>
<dbReference type="GO" id="GO:0032040">
    <property type="term" value="C:small-subunit processome"/>
    <property type="evidence" value="ECO:0007669"/>
    <property type="project" value="InterPro"/>
</dbReference>
<reference evidence="8 9" key="1">
    <citation type="submission" date="2019-05" db="EMBL/GenBank/DDBJ databases">
        <title>Mikania micrantha, genome provides insights into the molecular mechanism of rapid growth.</title>
        <authorList>
            <person name="Liu B."/>
        </authorList>
    </citation>
    <scope>NUCLEOTIDE SEQUENCE [LARGE SCALE GENOMIC DNA]</scope>
    <source>
        <strain evidence="8">NLD-2019</strain>
        <tissue evidence="8">Leaf</tissue>
    </source>
</reference>
<dbReference type="FunFam" id="1.10.246.90:FF:000004">
    <property type="entry name" value="Nucleolar protein 58"/>
    <property type="match status" value="1"/>
</dbReference>
<dbReference type="Pfam" id="PF03004">
    <property type="entry name" value="Transposase_24"/>
    <property type="match status" value="1"/>
</dbReference>
<organism evidence="8 9">
    <name type="scientific">Mikania micrantha</name>
    <name type="common">bitter vine</name>
    <dbReference type="NCBI Taxonomy" id="192012"/>
    <lineage>
        <taxon>Eukaryota</taxon>
        <taxon>Viridiplantae</taxon>
        <taxon>Streptophyta</taxon>
        <taxon>Embryophyta</taxon>
        <taxon>Tracheophyta</taxon>
        <taxon>Spermatophyta</taxon>
        <taxon>Magnoliopsida</taxon>
        <taxon>eudicotyledons</taxon>
        <taxon>Gunneridae</taxon>
        <taxon>Pentapetalae</taxon>
        <taxon>asterids</taxon>
        <taxon>campanulids</taxon>
        <taxon>Asterales</taxon>
        <taxon>Asteraceae</taxon>
        <taxon>Asteroideae</taxon>
        <taxon>Heliantheae alliance</taxon>
        <taxon>Eupatorieae</taxon>
        <taxon>Mikania</taxon>
    </lineage>
</organism>
<protein>
    <recommendedName>
        <fullName evidence="7">Nop domain-containing protein</fullName>
    </recommendedName>
</protein>
<comment type="function">
    <text evidence="5">Required for 60S ribosomal subunit biogenesis.</text>
</comment>
<evidence type="ECO:0000313" key="9">
    <source>
        <dbReference type="Proteomes" id="UP000326396"/>
    </source>
</evidence>
<evidence type="ECO:0000259" key="7">
    <source>
        <dbReference type="PROSITE" id="PS51358"/>
    </source>
</evidence>
<dbReference type="InterPro" id="IPR042239">
    <property type="entry name" value="Nop_C"/>
</dbReference>
<dbReference type="PANTHER" id="PTHR10894">
    <property type="entry name" value="NUCLEOLAR PROTEIN 5 NUCLEOLAR PROTEIN NOP5 NOP58"/>
    <property type="match status" value="1"/>
</dbReference>
<dbReference type="Proteomes" id="UP000326396">
    <property type="component" value="Linkage Group LG12"/>
</dbReference>
<proteinExistence type="inferred from homology"/>
<dbReference type="InterPro" id="IPR036070">
    <property type="entry name" value="Nop_dom_sf"/>
</dbReference>
<dbReference type="EMBL" id="SZYD01000004">
    <property type="protein sequence ID" value="KAD6455120.1"/>
    <property type="molecule type" value="Genomic_DNA"/>
</dbReference>
<dbReference type="Pfam" id="PF08156">
    <property type="entry name" value="NOP5NT"/>
    <property type="match status" value="1"/>
</dbReference>
<gene>
    <name evidence="8" type="ORF">E3N88_09826</name>
</gene>
<feature type="compositionally biased region" description="Basic and acidic residues" evidence="6">
    <location>
        <begin position="475"/>
        <end position="485"/>
    </location>
</feature>
<evidence type="ECO:0000256" key="6">
    <source>
        <dbReference type="SAM" id="MobiDB-lite"/>
    </source>
</evidence>
<dbReference type="InterPro" id="IPR012976">
    <property type="entry name" value="NOSIC"/>
</dbReference>
<dbReference type="InterPro" id="IPR012974">
    <property type="entry name" value="NOP58/56_N"/>
</dbReference>
<sequence length="805" mass="91126">MLVLFETPAGFALFKVLDEGKLSKVDDLWKEFSSADTARQVVKLKAFSKFENTSEALSAATLLLESKPSKGLRKFLRAHCDGESLAVADSKLGNVIKEKLQIDCVHNQAVMELMRGVRSQLTELITGLGAQDLAPMSLGLSHSLSRYKLKFSPDKVDTMIIQAIGLLDDLDKELNTYAMRVREWYGWHFPELAKIIQDNILYAKAVKLMGYRTNAAKFDFSEILSEEIEAELKEAAVVSMGTEVSDLDLVNIKDLCDQVLSLSEYRAQLYDYLKSRMNTIAPNLTAIVGELVGARLIAHGGSLLNLAKQPGSTVQILGAEKALFRALKTKHATPKYGLIYHASLIGQAAPKHKGKISRSLAAKTALAIRCDALGDNQDNTMGLENRLKLEARLRNLEGRELGRSAGSTKGKPKIEAYNKDFKKGDGAMITPAKTYNISADSVLGRIEAEAEKDTEMVALPSSAADEGKKKKKKKKEEADEVGEKKDKKKKKRKHADDDETEKSSKKKKDKKKKKTQDWEPSEDFANRQGFENVLKDRYGDIMLEMRKESANNARANGHFIINGQDNFNIMCDFPPRMVSQDVWRLLCLIWKTDDWAKKSERGRDNRMKVDSSGSISRHTGGSVGYDEHRIRLEIKLGKKPTFKQLFLHTHLKKESKAKYWVGYYDDNPEGMEFCTNRSKEAYESYSIYMKEKYGEDETQHPIGDIDLYERSQGEKKQSFGIGSSDRHFILTGTPSSSIGSTPSNVMFEQSQQEVRELRSRIHELQSQVDTQKEQMREEIKKERDQMREETMEKREQMKEDMRVEM</sequence>
<name>A0A5N6PK61_9ASTR</name>
<evidence type="ECO:0000256" key="4">
    <source>
        <dbReference type="ARBA" id="ARBA00023242"/>
    </source>
</evidence>
<comment type="caution">
    <text evidence="8">The sequence shown here is derived from an EMBL/GenBank/DDBJ whole genome shotgun (WGS) entry which is preliminary data.</text>
</comment>
<comment type="subcellular location">
    <subcellularLocation>
        <location evidence="1">Nucleus</location>
        <location evidence="1">Nucleolus</location>
    </subcellularLocation>
</comment>
<dbReference type="GO" id="GO:0031428">
    <property type="term" value="C:box C/D methylation guide snoRNP complex"/>
    <property type="evidence" value="ECO:0007669"/>
    <property type="project" value="InterPro"/>
</dbReference>
<feature type="compositionally biased region" description="Basic residues" evidence="6">
    <location>
        <begin position="504"/>
        <end position="514"/>
    </location>
</feature>
<accession>A0A5N6PK61</accession>